<dbReference type="PATRIC" id="fig|1276257.3.peg.143"/>
<evidence type="ECO:0000256" key="1">
    <source>
        <dbReference type="SAM" id="Phobius"/>
    </source>
</evidence>
<evidence type="ECO:0008006" key="4">
    <source>
        <dbReference type="Google" id="ProtNLM"/>
    </source>
</evidence>
<dbReference type="STRING" id="1276257.SSABA_v1c01400"/>
<gene>
    <name evidence="2" type="ORF">SSABA_v1c01400</name>
</gene>
<dbReference type="RefSeq" id="WP_025250690.1">
    <property type="nucleotide sequence ID" value="NZ_CP006934.1"/>
</dbReference>
<keyword evidence="1" id="KW-0472">Membrane</keyword>
<dbReference type="AlphaFoldDB" id="W6A960"/>
<feature type="transmembrane region" description="Helical" evidence="1">
    <location>
        <begin position="58"/>
        <end position="74"/>
    </location>
</feature>
<feature type="transmembrane region" description="Helical" evidence="1">
    <location>
        <begin position="80"/>
        <end position="104"/>
    </location>
</feature>
<keyword evidence="1" id="KW-1133">Transmembrane helix</keyword>
<feature type="transmembrane region" description="Helical" evidence="1">
    <location>
        <begin position="169"/>
        <end position="190"/>
    </location>
</feature>
<accession>W6A960</accession>
<reference evidence="2 3" key="1">
    <citation type="journal article" date="2014" name="Genome Biol. Evol.">
        <title>Molecular evolution of the substrate utilization strategies and putative virulence factors in mosquito-associated Spiroplasma species.</title>
        <authorList>
            <person name="Chang T.H."/>
            <person name="Lo W.S."/>
            <person name="Ku C."/>
            <person name="Chen L.L."/>
            <person name="Kuo C.H."/>
        </authorList>
    </citation>
    <scope>NUCLEOTIDE SEQUENCE [LARGE SCALE GENOMIC DNA]</scope>
    <source>
        <strain evidence="2">Ar-1343</strain>
    </source>
</reference>
<protein>
    <recommendedName>
        <fullName evidence="4">Transmembrane protein</fullName>
    </recommendedName>
</protein>
<organism evidence="2 3">
    <name type="scientific">Spiroplasma sabaudiense Ar-1343</name>
    <dbReference type="NCBI Taxonomy" id="1276257"/>
    <lineage>
        <taxon>Bacteria</taxon>
        <taxon>Bacillati</taxon>
        <taxon>Mycoplasmatota</taxon>
        <taxon>Mollicutes</taxon>
        <taxon>Entomoplasmatales</taxon>
        <taxon>Spiroplasmataceae</taxon>
        <taxon>Spiroplasma</taxon>
    </lineage>
</organism>
<dbReference type="OrthoDB" id="9948994at2"/>
<evidence type="ECO:0000313" key="2">
    <source>
        <dbReference type="EMBL" id="AHI53552.1"/>
    </source>
</evidence>
<dbReference type="KEGG" id="ssab:SSABA_v1c01400"/>
<keyword evidence="1" id="KW-0812">Transmembrane</keyword>
<name>W6A960_9MOLU</name>
<sequence length="247" mass="28286">MSKKIKVLNNEFSKETNPLHPGAVSFSFFLRITAFFICMTYFVVLLIVLISDVLTKDIIIFLYYYFLELIGLATDNISYNVYLICWQVIFPILFALSLGLLYLLPIIISKSRGFRIFIGISSMILAISLLTITILFVEFKDLWNDIEFENSSTAILRDSIVGNLKYNSFLIIFLLAANSSIIAISIFLFIEASLAKKGLVDLKVLTFNKFKNRHLIIKFLEGDETFVENKNPKKTKPRSEDSENDLN</sequence>
<feature type="transmembrane region" description="Helical" evidence="1">
    <location>
        <begin position="116"/>
        <end position="137"/>
    </location>
</feature>
<keyword evidence="3" id="KW-1185">Reference proteome</keyword>
<dbReference type="Proteomes" id="UP000019265">
    <property type="component" value="Chromosome"/>
</dbReference>
<evidence type="ECO:0000313" key="3">
    <source>
        <dbReference type="Proteomes" id="UP000019265"/>
    </source>
</evidence>
<dbReference type="HOGENOM" id="CLU_1123955_0_0_14"/>
<proteinExistence type="predicted"/>
<feature type="transmembrane region" description="Helical" evidence="1">
    <location>
        <begin position="28"/>
        <end position="51"/>
    </location>
</feature>
<dbReference type="EMBL" id="CP006934">
    <property type="protein sequence ID" value="AHI53552.1"/>
    <property type="molecule type" value="Genomic_DNA"/>
</dbReference>